<evidence type="ECO:0000256" key="4">
    <source>
        <dbReference type="SAM" id="Phobius"/>
    </source>
</evidence>
<dbReference type="EMBL" id="JBJXBP010000002">
    <property type="protein sequence ID" value="KAL3845015.1"/>
    <property type="molecule type" value="Genomic_DNA"/>
</dbReference>
<proteinExistence type="inferred from homology"/>
<dbReference type="SUPFAM" id="SSF55895">
    <property type="entry name" value="Ribonuclease Rh-like"/>
    <property type="match status" value="1"/>
</dbReference>
<comment type="similarity">
    <text evidence="1 3">Belongs to the RNase T2 family.</text>
</comment>
<sequence length="234" mass="27254">MPNNKGILILFFIVIYIPLFLQYPTTNNNQSMVNLDNQGFDYYILVLTWPKSFCRQFQCNFHQTPLDFTIHDFWPDNFDEALADCRDNPAFNIRIISLNLRESLLLHWPDLLRGDDINSLTLVSREWQRHGLCETPLRHQNAYIEDAVMRKIDLHLSRTLSEAGIVPDDEVEVNVADIRLAIARDILHTADNSYPIIKYVLNLTVYVTVNVGEILYFSPLLNRHVFPLLLLIKV</sequence>
<dbReference type="PANTHER" id="PTHR11240">
    <property type="entry name" value="RIBONUCLEASE T2"/>
    <property type="match status" value="1"/>
</dbReference>
<dbReference type="PANTHER" id="PTHR11240:SF72">
    <property type="entry name" value="RIBONUCLEASE 1"/>
    <property type="match status" value="1"/>
</dbReference>
<dbReference type="CDD" id="cd00374">
    <property type="entry name" value="RNase_T2"/>
    <property type="match status" value="1"/>
</dbReference>
<dbReference type="InterPro" id="IPR001568">
    <property type="entry name" value="RNase_T2-like"/>
</dbReference>
<dbReference type="GO" id="GO:0004519">
    <property type="term" value="F:endonuclease activity"/>
    <property type="evidence" value="ECO:0007669"/>
    <property type="project" value="UniProtKB-KW"/>
</dbReference>
<gene>
    <name evidence="5" type="ORF">ACJIZ3_002418</name>
</gene>
<dbReference type="AlphaFoldDB" id="A0ABD3U6R0"/>
<dbReference type="Gene3D" id="3.90.730.10">
    <property type="entry name" value="Ribonuclease T2-like"/>
    <property type="match status" value="1"/>
</dbReference>
<keyword evidence="2" id="KW-0378">Hydrolase</keyword>
<comment type="caution">
    <text evidence="5">The sequence shown here is derived from an EMBL/GenBank/DDBJ whole genome shotgun (WGS) entry which is preliminary data.</text>
</comment>
<evidence type="ECO:0000256" key="2">
    <source>
        <dbReference type="ARBA" id="ARBA00022759"/>
    </source>
</evidence>
<reference evidence="5 6" key="1">
    <citation type="submission" date="2024-12" db="EMBL/GenBank/DDBJ databases">
        <title>The unique morphological basis and parallel evolutionary history of personate flowers in Penstemon.</title>
        <authorList>
            <person name="Depatie T.H."/>
            <person name="Wessinger C.A."/>
        </authorList>
    </citation>
    <scope>NUCLEOTIDE SEQUENCE [LARGE SCALE GENOMIC DNA]</scope>
    <source>
        <strain evidence="5">WTNN_2</strain>
        <tissue evidence="5">Leaf</tissue>
    </source>
</reference>
<organism evidence="5 6">
    <name type="scientific">Penstemon smallii</name>
    <dbReference type="NCBI Taxonomy" id="265156"/>
    <lineage>
        <taxon>Eukaryota</taxon>
        <taxon>Viridiplantae</taxon>
        <taxon>Streptophyta</taxon>
        <taxon>Embryophyta</taxon>
        <taxon>Tracheophyta</taxon>
        <taxon>Spermatophyta</taxon>
        <taxon>Magnoliopsida</taxon>
        <taxon>eudicotyledons</taxon>
        <taxon>Gunneridae</taxon>
        <taxon>Pentapetalae</taxon>
        <taxon>asterids</taxon>
        <taxon>lamiids</taxon>
        <taxon>Lamiales</taxon>
        <taxon>Plantaginaceae</taxon>
        <taxon>Cheloneae</taxon>
        <taxon>Penstemon</taxon>
    </lineage>
</organism>
<protein>
    <submittedName>
        <fullName evidence="5">Uncharacterized protein</fullName>
    </submittedName>
</protein>
<keyword evidence="4" id="KW-1133">Transmembrane helix</keyword>
<keyword evidence="4" id="KW-0812">Transmembrane</keyword>
<evidence type="ECO:0000256" key="3">
    <source>
        <dbReference type="RuleBase" id="RU004328"/>
    </source>
</evidence>
<keyword evidence="4" id="KW-0472">Membrane</keyword>
<keyword evidence="6" id="KW-1185">Reference proteome</keyword>
<feature type="transmembrane region" description="Helical" evidence="4">
    <location>
        <begin position="7"/>
        <end position="25"/>
    </location>
</feature>
<evidence type="ECO:0000256" key="1">
    <source>
        <dbReference type="ARBA" id="ARBA00007469"/>
    </source>
</evidence>
<evidence type="ECO:0000313" key="6">
    <source>
        <dbReference type="Proteomes" id="UP001634393"/>
    </source>
</evidence>
<name>A0ABD3U6R0_9LAMI</name>
<dbReference type="Proteomes" id="UP001634393">
    <property type="component" value="Unassembled WGS sequence"/>
</dbReference>
<evidence type="ECO:0000313" key="5">
    <source>
        <dbReference type="EMBL" id="KAL3845015.1"/>
    </source>
</evidence>
<keyword evidence="2" id="KW-0255">Endonuclease</keyword>
<dbReference type="Pfam" id="PF00445">
    <property type="entry name" value="Ribonuclease_T2"/>
    <property type="match status" value="1"/>
</dbReference>
<accession>A0ABD3U6R0</accession>
<keyword evidence="2" id="KW-0540">Nuclease</keyword>
<dbReference type="InterPro" id="IPR036430">
    <property type="entry name" value="RNase_T2-like_sf"/>
</dbReference>